<feature type="binding site" evidence="18">
    <location>
        <position position="331"/>
    </location>
    <ligand>
        <name>UDP-N-acetyl-alpha-D-glucosamine</name>
        <dbReference type="ChEBI" id="CHEBI:57705"/>
    </ligand>
</feature>
<dbReference type="EMBL" id="CP007142">
    <property type="protein sequence ID" value="AJQ92455.1"/>
    <property type="molecule type" value="Genomic_DNA"/>
</dbReference>
<dbReference type="RefSeq" id="WP_044615509.1">
    <property type="nucleotide sequence ID" value="NZ_CP007142.1"/>
</dbReference>
<keyword evidence="13 18" id="KW-0012">Acyltransferase</keyword>
<dbReference type="GO" id="GO:0016020">
    <property type="term" value="C:membrane"/>
    <property type="evidence" value="ECO:0007669"/>
    <property type="project" value="GOC"/>
</dbReference>
<dbReference type="GO" id="GO:0008360">
    <property type="term" value="P:regulation of cell shape"/>
    <property type="evidence" value="ECO:0007669"/>
    <property type="project" value="UniProtKB-KW"/>
</dbReference>
<evidence type="ECO:0000256" key="2">
    <source>
        <dbReference type="ARBA" id="ARBA00007707"/>
    </source>
</evidence>
<dbReference type="Gene3D" id="2.160.10.10">
    <property type="entry name" value="Hexapeptide repeat proteins"/>
    <property type="match status" value="1"/>
</dbReference>
<keyword evidence="4 18" id="KW-0963">Cytoplasm</keyword>
<feature type="binding site" evidence="18">
    <location>
        <position position="421"/>
    </location>
    <ligand>
        <name>acetyl-CoA</name>
        <dbReference type="ChEBI" id="CHEBI:57288"/>
    </ligand>
</feature>
<dbReference type="OrthoDB" id="9775031at2"/>
<feature type="binding site" evidence="18">
    <location>
        <position position="403"/>
    </location>
    <ligand>
        <name>acetyl-CoA</name>
        <dbReference type="ChEBI" id="CHEBI:57288"/>
    </ligand>
</feature>
<dbReference type="InterPro" id="IPR025877">
    <property type="entry name" value="MobA-like_NTP_Trfase"/>
</dbReference>
<dbReference type="PATRIC" id="fig|1445510.3.peg.391"/>
<feature type="binding site" evidence="18">
    <location>
        <position position="438"/>
    </location>
    <ligand>
        <name>acetyl-CoA</name>
        <dbReference type="ChEBI" id="CHEBI:57288"/>
    </ligand>
</feature>
<dbReference type="PANTHER" id="PTHR43584">
    <property type="entry name" value="NUCLEOTIDYL TRANSFERASE"/>
    <property type="match status" value="1"/>
</dbReference>
<dbReference type="CDD" id="cd02540">
    <property type="entry name" value="GT2_GlmU_N_bac"/>
    <property type="match status" value="1"/>
</dbReference>
<dbReference type="UniPathway" id="UPA00113">
    <property type="reaction ID" value="UER00532"/>
</dbReference>
<feature type="binding site" evidence="18">
    <location>
        <position position="375"/>
    </location>
    <ligand>
        <name>UDP-N-acetyl-alpha-D-glucosamine</name>
        <dbReference type="ChEBI" id="CHEBI:57705"/>
    </ligand>
</feature>
<dbReference type="InterPro" id="IPR029044">
    <property type="entry name" value="Nucleotide-diphossugar_trans"/>
</dbReference>
<reference evidence="21 22" key="1">
    <citation type="submission" date="2014-01" db="EMBL/GenBank/DDBJ databases">
        <title>Full genme sequencing of cellulolytic bacterium Gynuella sunshinyii YC6258T gen. nov., sp. nov.</title>
        <authorList>
            <person name="Khan H."/>
            <person name="Chung E.J."/>
            <person name="Chung Y.R."/>
        </authorList>
    </citation>
    <scope>NUCLEOTIDE SEQUENCE [LARGE SCALE GENOMIC DNA]</scope>
    <source>
        <strain evidence="21 22">YC6258</strain>
    </source>
</reference>
<feature type="binding site" evidence="18">
    <location>
        <position position="378"/>
    </location>
    <ligand>
        <name>acetyl-CoA</name>
        <dbReference type="ChEBI" id="CHEBI:57288"/>
    </ligand>
</feature>
<evidence type="ECO:0000313" key="21">
    <source>
        <dbReference type="EMBL" id="AJQ92455.1"/>
    </source>
</evidence>
<evidence type="ECO:0000256" key="3">
    <source>
        <dbReference type="ARBA" id="ARBA00007947"/>
    </source>
</evidence>
<evidence type="ECO:0000256" key="18">
    <source>
        <dbReference type="HAMAP-Rule" id="MF_01631"/>
    </source>
</evidence>
<feature type="binding site" evidence="18">
    <location>
        <position position="349"/>
    </location>
    <ligand>
        <name>UDP-N-acetyl-alpha-D-glucosamine</name>
        <dbReference type="ChEBI" id="CHEBI:57705"/>
    </ligand>
</feature>
<feature type="binding site" evidence="18">
    <location>
        <position position="101"/>
    </location>
    <ligand>
        <name>Mg(2+)</name>
        <dbReference type="ChEBI" id="CHEBI:18420"/>
    </ligand>
</feature>
<evidence type="ECO:0000256" key="15">
    <source>
        <dbReference type="ARBA" id="ARBA00048247"/>
    </source>
</evidence>
<feature type="active site" description="Proton acceptor" evidence="18">
    <location>
        <position position="361"/>
    </location>
</feature>
<evidence type="ECO:0000256" key="12">
    <source>
        <dbReference type="ARBA" id="ARBA00023268"/>
    </source>
</evidence>
<feature type="binding site" evidence="18">
    <location>
        <begin position="8"/>
        <end position="11"/>
    </location>
    <ligand>
        <name>UDP-N-acetyl-alpha-D-glucosamine</name>
        <dbReference type="ChEBI" id="CHEBI:57705"/>
    </ligand>
</feature>
<comment type="similarity">
    <text evidence="3 18">In the N-terminal section; belongs to the N-acetylglucosamine-1-phosphate uridyltransferase family.</text>
</comment>
<keyword evidence="10 18" id="KW-0133">Cell shape</keyword>
<evidence type="ECO:0000256" key="11">
    <source>
        <dbReference type="ARBA" id="ARBA00022984"/>
    </source>
</evidence>
<feature type="binding site" evidence="18">
    <location>
        <begin position="384"/>
        <end position="385"/>
    </location>
    <ligand>
        <name>acetyl-CoA</name>
        <dbReference type="ChEBI" id="CHEBI:57288"/>
    </ligand>
</feature>
<evidence type="ECO:0000256" key="5">
    <source>
        <dbReference type="ARBA" id="ARBA00022679"/>
    </source>
</evidence>
<feature type="binding site" evidence="18">
    <location>
        <position position="225"/>
    </location>
    <ligand>
        <name>Mg(2+)</name>
        <dbReference type="ChEBI" id="CHEBI:18420"/>
    </ligand>
</feature>
<dbReference type="GO" id="GO:0009245">
    <property type="term" value="P:lipid A biosynthetic process"/>
    <property type="evidence" value="ECO:0007669"/>
    <property type="project" value="UniProtKB-UniRule"/>
</dbReference>
<sequence length="458" mass="49826">MTIETVILAAGQGTRMRSRLPKVLQPIAGKAMVEYVIDTANTISQYVYLVVGHQADAVKSHLSDTSVRFVLQEQQLGTGHALAQALPELKEESVALVLYGDVPFVQPETVQQLTTLAIQQDTLCLLTTYPEDPNGYGRIIRNDQHQVIAIVEHKDATTEQLQIREVNSGILAVPVKYLKTWLPALSNQNSQQEYYLTDIVAMAVAANLEIATVHPQYLEETLGVNDRLQQATLERWYQKQLAKQLMSAGVSCADPDRVDIRGQVIAGQDVFIDVNNVFEGDVNMGDGVRIGPNCHIRNAIIGDNVEIKANSVIEDAEIGADSTIGPFARIRPDTRLAPGVHIGNFVEIKKSNVSSGSKINHLTYIGDADIGSGVNIGAGTITCNYDGVNKFRTTIADGVFVGSNSTLVAPVQLNDKSFIAAGSVITQATEAGKLTIARSRQQTIDNWKRPTKNTGKRK</sequence>
<dbReference type="GO" id="GO:0006048">
    <property type="term" value="P:UDP-N-acetylglucosamine biosynthetic process"/>
    <property type="evidence" value="ECO:0007669"/>
    <property type="project" value="UniProtKB-UniPathway"/>
</dbReference>
<dbReference type="Pfam" id="PF12804">
    <property type="entry name" value="NTP_transf_3"/>
    <property type="match status" value="1"/>
</dbReference>
<dbReference type="Proteomes" id="UP000032266">
    <property type="component" value="Chromosome"/>
</dbReference>
<feature type="binding site" evidence="18">
    <location>
        <position position="364"/>
    </location>
    <ligand>
        <name>UDP-N-acetyl-alpha-D-glucosamine</name>
        <dbReference type="ChEBI" id="CHEBI:57705"/>
    </ligand>
</feature>
<dbReference type="SUPFAM" id="SSF51161">
    <property type="entry name" value="Trimeric LpxA-like enzymes"/>
    <property type="match status" value="1"/>
</dbReference>
<comment type="catalytic activity">
    <reaction evidence="15 18">
        <text>alpha-D-glucosamine 1-phosphate + acetyl-CoA = N-acetyl-alpha-D-glucosamine 1-phosphate + CoA + H(+)</text>
        <dbReference type="Rhea" id="RHEA:13725"/>
        <dbReference type="ChEBI" id="CHEBI:15378"/>
        <dbReference type="ChEBI" id="CHEBI:57287"/>
        <dbReference type="ChEBI" id="CHEBI:57288"/>
        <dbReference type="ChEBI" id="CHEBI:57776"/>
        <dbReference type="ChEBI" id="CHEBI:58516"/>
        <dbReference type="EC" id="2.3.1.157"/>
    </reaction>
</comment>
<evidence type="ECO:0000259" key="20">
    <source>
        <dbReference type="Pfam" id="PF25087"/>
    </source>
</evidence>
<evidence type="ECO:0000256" key="17">
    <source>
        <dbReference type="ARBA" id="ARBA00049628"/>
    </source>
</evidence>
<feature type="binding site" evidence="18">
    <location>
        <begin position="99"/>
        <end position="101"/>
    </location>
    <ligand>
        <name>UDP-N-acetyl-alpha-D-glucosamine</name>
        <dbReference type="ChEBI" id="CHEBI:57705"/>
    </ligand>
</feature>
<feature type="binding site" evidence="18">
    <location>
        <position position="22"/>
    </location>
    <ligand>
        <name>UDP-N-acetyl-alpha-D-glucosamine</name>
        <dbReference type="ChEBI" id="CHEBI:57705"/>
    </ligand>
</feature>
<dbReference type="EC" id="2.3.1.157" evidence="18"/>
<dbReference type="GO" id="GO:0009252">
    <property type="term" value="P:peptidoglycan biosynthetic process"/>
    <property type="evidence" value="ECO:0007669"/>
    <property type="project" value="UniProtKB-UniRule"/>
</dbReference>
<dbReference type="Pfam" id="PF14602">
    <property type="entry name" value="Hexapep_2"/>
    <property type="match status" value="1"/>
</dbReference>
<keyword evidence="6 18" id="KW-0548">Nucleotidyltransferase</keyword>
<dbReference type="Pfam" id="PF25087">
    <property type="entry name" value="GMPPB_C"/>
    <property type="match status" value="1"/>
</dbReference>
<feature type="binding site" evidence="18">
    <location>
        <position position="152"/>
    </location>
    <ligand>
        <name>UDP-N-acetyl-alpha-D-glucosamine</name>
        <dbReference type="ChEBI" id="CHEBI:57705"/>
    </ligand>
</feature>
<name>A0A0C5UYQ6_9GAMM</name>
<feature type="binding site" evidence="18">
    <location>
        <begin position="77"/>
        <end position="78"/>
    </location>
    <ligand>
        <name>UDP-N-acetyl-alpha-D-glucosamine</name>
        <dbReference type="ChEBI" id="CHEBI:57705"/>
    </ligand>
</feature>
<dbReference type="InterPro" id="IPR038009">
    <property type="entry name" value="GlmU_C_LbH"/>
</dbReference>
<dbReference type="NCBIfam" id="TIGR01173">
    <property type="entry name" value="glmU"/>
    <property type="match status" value="1"/>
</dbReference>
<dbReference type="GO" id="GO:0000902">
    <property type="term" value="P:cell morphogenesis"/>
    <property type="evidence" value="ECO:0007669"/>
    <property type="project" value="UniProtKB-UniRule"/>
</dbReference>
<comment type="function">
    <text evidence="17 18">Catalyzes the last two sequential reactions in the de novo biosynthetic pathway for UDP-N-acetylglucosamine (UDP-GlcNAc). The C-terminal domain catalyzes the transfer of acetyl group from acetyl coenzyme A to glucosamine-1-phosphate (GlcN-1-P) to produce N-acetylglucosamine-1-phosphate (GlcNAc-1-P), which is converted into UDP-GlcNAc by the transfer of uridine 5-monophosphate (from uridine 5-triphosphate), a reaction catalyzed by the N-terminal domain.</text>
</comment>
<comment type="catalytic activity">
    <reaction evidence="16 18">
        <text>N-acetyl-alpha-D-glucosamine 1-phosphate + UTP + H(+) = UDP-N-acetyl-alpha-D-glucosamine + diphosphate</text>
        <dbReference type="Rhea" id="RHEA:13509"/>
        <dbReference type="ChEBI" id="CHEBI:15378"/>
        <dbReference type="ChEBI" id="CHEBI:33019"/>
        <dbReference type="ChEBI" id="CHEBI:46398"/>
        <dbReference type="ChEBI" id="CHEBI:57705"/>
        <dbReference type="ChEBI" id="CHEBI:57776"/>
        <dbReference type="EC" id="2.7.7.23"/>
    </reaction>
</comment>
<dbReference type="Gene3D" id="3.90.550.10">
    <property type="entry name" value="Spore Coat Polysaccharide Biosynthesis Protein SpsA, Chain A"/>
    <property type="match status" value="1"/>
</dbReference>
<keyword evidence="14 18" id="KW-0961">Cell wall biogenesis/degradation</keyword>
<dbReference type="STRING" id="1445510.YC6258_00405"/>
<dbReference type="InterPro" id="IPR005882">
    <property type="entry name" value="Bifunctional_GlmU"/>
</dbReference>
<keyword evidence="8 18" id="KW-0677">Repeat</keyword>
<keyword evidence="22" id="KW-1185">Reference proteome</keyword>
<dbReference type="AlphaFoldDB" id="A0A0C5UYQ6"/>
<proteinExistence type="inferred from homology"/>
<dbReference type="InterPro" id="IPR001451">
    <property type="entry name" value="Hexapep"/>
</dbReference>
<dbReference type="KEGG" id="gsn:YC6258_00405"/>
<dbReference type="PANTHER" id="PTHR43584:SF3">
    <property type="entry name" value="BIFUNCTIONAL PROTEIN GLMU"/>
    <property type="match status" value="1"/>
</dbReference>
<feature type="binding site" evidence="18">
    <location>
        <position position="225"/>
    </location>
    <ligand>
        <name>UDP-N-acetyl-alpha-D-glucosamine</name>
        <dbReference type="ChEBI" id="CHEBI:57705"/>
    </ligand>
</feature>
<keyword evidence="7 18" id="KW-0479">Metal-binding</keyword>
<organism evidence="21 22">
    <name type="scientific">Gynuella sunshinyii YC6258</name>
    <dbReference type="NCBI Taxonomy" id="1445510"/>
    <lineage>
        <taxon>Bacteria</taxon>
        <taxon>Pseudomonadati</taxon>
        <taxon>Pseudomonadota</taxon>
        <taxon>Gammaproteobacteria</taxon>
        <taxon>Oceanospirillales</taxon>
        <taxon>Saccharospirillaceae</taxon>
        <taxon>Gynuella</taxon>
    </lineage>
</organism>
<feature type="region of interest" description="Linker" evidence="18">
    <location>
        <begin position="228"/>
        <end position="248"/>
    </location>
</feature>
<dbReference type="SUPFAM" id="SSF53448">
    <property type="entry name" value="Nucleotide-diphospho-sugar transferases"/>
    <property type="match status" value="1"/>
</dbReference>
<dbReference type="GO" id="GO:0003977">
    <property type="term" value="F:UDP-N-acetylglucosamine diphosphorylase activity"/>
    <property type="evidence" value="ECO:0007669"/>
    <property type="project" value="UniProtKB-UniRule"/>
</dbReference>
<comment type="cofactor">
    <cofactor evidence="18">
        <name>Mg(2+)</name>
        <dbReference type="ChEBI" id="CHEBI:18420"/>
    </cofactor>
    <text evidence="18">Binds 1 Mg(2+) ion per subunit.</text>
</comment>
<dbReference type="HAMAP" id="MF_01631">
    <property type="entry name" value="GlmU"/>
    <property type="match status" value="1"/>
</dbReference>
<feature type="region of interest" description="Pyrophosphorylase" evidence="18">
    <location>
        <begin position="1"/>
        <end position="227"/>
    </location>
</feature>
<evidence type="ECO:0000256" key="10">
    <source>
        <dbReference type="ARBA" id="ARBA00022960"/>
    </source>
</evidence>
<evidence type="ECO:0000256" key="14">
    <source>
        <dbReference type="ARBA" id="ARBA00023316"/>
    </source>
</evidence>
<dbReference type="GO" id="GO:0000287">
    <property type="term" value="F:magnesium ion binding"/>
    <property type="evidence" value="ECO:0007669"/>
    <property type="project" value="UniProtKB-UniRule"/>
</dbReference>
<keyword evidence="11 18" id="KW-0573">Peptidoglycan synthesis</keyword>
<evidence type="ECO:0000256" key="9">
    <source>
        <dbReference type="ARBA" id="ARBA00022842"/>
    </source>
</evidence>
<keyword evidence="9 18" id="KW-0460">Magnesium</keyword>
<evidence type="ECO:0000256" key="7">
    <source>
        <dbReference type="ARBA" id="ARBA00022723"/>
    </source>
</evidence>
<comment type="subcellular location">
    <subcellularLocation>
        <location evidence="1 18">Cytoplasm</location>
    </subcellularLocation>
</comment>
<evidence type="ECO:0000256" key="16">
    <source>
        <dbReference type="ARBA" id="ARBA00048493"/>
    </source>
</evidence>
<dbReference type="CDD" id="cd03353">
    <property type="entry name" value="LbH_GlmU_C"/>
    <property type="match status" value="1"/>
</dbReference>
<feature type="binding site" evidence="18">
    <location>
        <position position="167"/>
    </location>
    <ligand>
        <name>UDP-N-acetyl-alpha-D-glucosamine</name>
        <dbReference type="ChEBI" id="CHEBI:57705"/>
    </ligand>
</feature>
<comment type="pathway">
    <text evidence="18">Bacterial outer membrane biogenesis; LPS lipid A biosynthesis.</text>
</comment>
<dbReference type="HOGENOM" id="CLU_029499_15_2_6"/>
<dbReference type="InterPro" id="IPR050065">
    <property type="entry name" value="GlmU-like"/>
</dbReference>
<comment type="pathway">
    <text evidence="18">Nucleotide-sugar biosynthesis; UDP-N-acetyl-alpha-D-glucosamine biosynthesis; UDP-N-acetyl-alpha-D-glucosamine from N-acetyl-alpha-D-glucosamine 1-phosphate: step 1/1.</text>
</comment>
<comment type="subunit">
    <text evidence="18">Homotrimer.</text>
</comment>
<comment type="similarity">
    <text evidence="2 18">In the C-terminal section; belongs to the transferase hexapeptide repeat family.</text>
</comment>
<feature type="region of interest" description="N-acetyltransferase" evidence="18">
    <location>
        <begin position="249"/>
        <end position="458"/>
    </location>
</feature>
<feature type="binding site" evidence="18">
    <location>
        <position position="137"/>
    </location>
    <ligand>
        <name>UDP-N-acetyl-alpha-D-glucosamine</name>
        <dbReference type="ChEBI" id="CHEBI:57705"/>
    </ligand>
</feature>
<dbReference type="UniPathway" id="UPA00973"/>
<dbReference type="EC" id="2.7.7.23" evidence="18"/>
<evidence type="ECO:0000256" key="13">
    <source>
        <dbReference type="ARBA" id="ARBA00023315"/>
    </source>
</evidence>
<evidence type="ECO:0000256" key="6">
    <source>
        <dbReference type="ARBA" id="ARBA00022695"/>
    </source>
</evidence>
<dbReference type="GO" id="GO:0019134">
    <property type="term" value="F:glucosamine-1-phosphate N-acetyltransferase activity"/>
    <property type="evidence" value="ECO:0007669"/>
    <property type="project" value="UniProtKB-UniRule"/>
</dbReference>
<dbReference type="InterPro" id="IPR056729">
    <property type="entry name" value="GMPPB_C"/>
</dbReference>
<feature type="domain" description="MobA-like NTP transferase" evidence="19">
    <location>
        <begin position="6"/>
        <end position="156"/>
    </location>
</feature>
<feature type="binding site" evidence="18">
    <location>
        <position position="72"/>
    </location>
    <ligand>
        <name>UDP-N-acetyl-alpha-D-glucosamine</name>
        <dbReference type="ChEBI" id="CHEBI:57705"/>
    </ligand>
</feature>
<evidence type="ECO:0000259" key="19">
    <source>
        <dbReference type="Pfam" id="PF12804"/>
    </source>
</evidence>
<dbReference type="GO" id="GO:0071555">
    <property type="term" value="P:cell wall organization"/>
    <property type="evidence" value="ECO:0007669"/>
    <property type="project" value="UniProtKB-KW"/>
</dbReference>
<dbReference type="GO" id="GO:0005737">
    <property type="term" value="C:cytoplasm"/>
    <property type="evidence" value="ECO:0007669"/>
    <property type="project" value="UniProtKB-SubCell"/>
</dbReference>
<comment type="pathway">
    <text evidence="18">Nucleotide-sugar biosynthesis; UDP-N-acetyl-alpha-D-glucosamine biosynthesis; N-acetyl-alpha-D-glucosamine 1-phosphate from alpha-D-glucosamine 6-phosphate (route II): step 2/2.</text>
</comment>
<feature type="domain" description="Mannose-1-phosphate guanyltransferase C-terminal" evidence="20">
    <location>
        <begin position="261"/>
        <end position="332"/>
    </location>
</feature>
<keyword evidence="5 18" id="KW-0808">Transferase</keyword>
<protein>
    <recommendedName>
        <fullName evidence="18">Bifunctional protein GlmU</fullName>
    </recommendedName>
    <domain>
        <recommendedName>
            <fullName evidence="18">UDP-N-acetylglucosamine pyrophosphorylase</fullName>
            <ecNumber evidence="18">2.7.7.23</ecNumber>
        </recommendedName>
        <alternativeName>
            <fullName evidence="18">N-acetylglucosamine-1-phosphate uridyltransferase</fullName>
        </alternativeName>
    </domain>
    <domain>
        <recommendedName>
            <fullName evidence="18">Glucosamine-1-phosphate N-acetyltransferase</fullName>
            <ecNumber evidence="18">2.3.1.157</ecNumber>
        </recommendedName>
    </domain>
</protein>
<evidence type="ECO:0000256" key="4">
    <source>
        <dbReference type="ARBA" id="ARBA00022490"/>
    </source>
</evidence>
<keyword evidence="12 18" id="KW-0511">Multifunctional enzyme</keyword>
<evidence type="ECO:0000256" key="1">
    <source>
        <dbReference type="ARBA" id="ARBA00004496"/>
    </source>
</evidence>
<evidence type="ECO:0000256" key="8">
    <source>
        <dbReference type="ARBA" id="ARBA00022737"/>
    </source>
</evidence>
<dbReference type="InterPro" id="IPR011004">
    <property type="entry name" value="Trimer_LpxA-like_sf"/>
</dbReference>
<accession>A0A0C5UYQ6</accession>
<gene>
    <name evidence="18" type="primary">glmU</name>
    <name evidence="21" type="ORF">YC6258_00405</name>
</gene>
<evidence type="ECO:0000313" key="22">
    <source>
        <dbReference type="Proteomes" id="UP000032266"/>
    </source>
</evidence>